<dbReference type="InterPro" id="IPR025836">
    <property type="entry name" value="Zn_knuckle_CX2CX4HX4C"/>
</dbReference>
<name>A0ABR0N033_GOSAR</name>
<comment type="caution">
    <text evidence="2">The sequence shown here is derived from an EMBL/GenBank/DDBJ whole genome shotgun (WGS) entry which is preliminary data.</text>
</comment>
<dbReference type="EMBL" id="JARKNE010000011">
    <property type="protein sequence ID" value="KAK5783846.1"/>
    <property type="molecule type" value="Genomic_DNA"/>
</dbReference>
<dbReference type="Proteomes" id="UP001358586">
    <property type="component" value="Chromosome 11"/>
</dbReference>
<protein>
    <recommendedName>
        <fullName evidence="1">Zinc knuckle CX2CX4HX4C domain-containing protein</fullName>
    </recommendedName>
</protein>
<organism evidence="2 3">
    <name type="scientific">Gossypium arboreum</name>
    <name type="common">Tree cotton</name>
    <name type="synonym">Gossypium nanking</name>
    <dbReference type="NCBI Taxonomy" id="29729"/>
    <lineage>
        <taxon>Eukaryota</taxon>
        <taxon>Viridiplantae</taxon>
        <taxon>Streptophyta</taxon>
        <taxon>Embryophyta</taxon>
        <taxon>Tracheophyta</taxon>
        <taxon>Spermatophyta</taxon>
        <taxon>Magnoliopsida</taxon>
        <taxon>eudicotyledons</taxon>
        <taxon>Gunneridae</taxon>
        <taxon>Pentapetalae</taxon>
        <taxon>rosids</taxon>
        <taxon>malvids</taxon>
        <taxon>Malvales</taxon>
        <taxon>Malvaceae</taxon>
        <taxon>Malvoideae</taxon>
        <taxon>Gossypium</taxon>
    </lineage>
</organism>
<evidence type="ECO:0000259" key="1">
    <source>
        <dbReference type="Pfam" id="PF14392"/>
    </source>
</evidence>
<dbReference type="Pfam" id="PF14392">
    <property type="entry name" value="zf-CCHC_4"/>
    <property type="match status" value="1"/>
</dbReference>
<evidence type="ECO:0000313" key="2">
    <source>
        <dbReference type="EMBL" id="KAK5783846.1"/>
    </source>
</evidence>
<sequence length="124" mass="14265">METELASLSLNEEEDEILEIPMDLIPGRDKSKFQLVGCFLTASIIHFPTMKSTMKNLWHLVRGVQIQDLGDKRFKYERLSLFCFYCGRLGHSDSFCEAKMLLGVEIVELGWDLSLCAQSRELCR</sequence>
<evidence type="ECO:0000313" key="3">
    <source>
        <dbReference type="Proteomes" id="UP001358586"/>
    </source>
</evidence>
<proteinExistence type="predicted"/>
<accession>A0ABR0N033</accession>
<gene>
    <name evidence="2" type="ORF">PVK06_038362</name>
</gene>
<reference evidence="2 3" key="1">
    <citation type="submission" date="2023-03" db="EMBL/GenBank/DDBJ databases">
        <title>WGS of Gossypium arboreum.</title>
        <authorList>
            <person name="Yu D."/>
        </authorList>
    </citation>
    <scope>NUCLEOTIDE SEQUENCE [LARGE SCALE GENOMIC DNA]</scope>
    <source>
        <tissue evidence="2">Leaf</tissue>
    </source>
</reference>
<feature type="domain" description="Zinc knuckle CX2CX4HX4C" evidence="1">
    <location>
        <begin position="73"/>
        <end position="97"/>
    </location>
</feature>
<keyword evidence="3" id="KW-1185">Reference proteome</keyword>